<dbReference type="EMBL" id="KN822057">
    <property type="protein sequence ID" value="KIM60859.1"/>
    <property type="molecule type" value="Genomic_DNA"/>
</dbReference>
<gene>
    <name evidence="1" type="ORF">SCLCIDRAFT_123162</name>
</gene>
<dbReference type="AlphaFoldDB" id="A0A0C3DXF8"/>
<evidence type="ECO:0000313" key="2">
    <source>
        <dbReference type="Proteomes" id="UP000053989"/>
    </source>
</evidence>
<dbReference type="OrthoDB" id="2739948at2759"/>
<dbReference type="Proteomes" id="UP000053989">
    <property type="component" value="Unassembled WGS sequence"/>
</dbReference>
<accession>A0A0C3DXF8</accession>
<keyword evidence="2" id="KW-1185">Reference proteome</keyword>
<reference evidence="2" key="2">
    <citation type="submission" date="2015-01" db="EMBL/GenBank/DDBJ databases">
        <title>Evolutionary Origins and Diversification of the Mycorrhizal Mutualists.</title>
        <authorList>
            <consortium name="DOE Joint Genome Institute"/>
            <consortium name="Mycorrhizal Genomics Consortium"/>
            <person name="Kohler A."/>
            <person name="Kuo A."/>
            <person name="Nagy L.G."/>
            <person name="Floudas D."/>
            <person name="Copeland A."/>
            <person name="Barry K.W."/>
            <person name="Cichocki N."/>
            <person name="Veneault-Fourrey C."/>
            <person name="LaButti K."/>
            <person name="Lindquist E.A."/>
            <person name="Lipzen A."/>
            <person name="Lundell T."/>
            <person name="Morin E."/>
            <person name="Murat C."/>
            <person name="Riley R."/>
            <person name="Ohm R."/>
            <person name="Sun H."/>
            <person name="Tunlid A."/>
            <person name="Henrissat B."/>
            <person name="Grigoriev I.V."/>
            <person name="Hibbett D.S."/>
            <person name="Martin F."/>
        </authorList>
    </citation>
    <scope>NUCLEOTIDE SEQUENCE [LARGE SCALE GENOMIC DNA]</scope>
    <source>
        <strain evidence="2">Foug A</strain>
    </source>
</reference>
<protein>
    <recommendedName>
        <fullName evidence="3">Fungal-type protein kinase domain-containing protein</fullName>
    </recommendedName>
</protein>
<evidence type="ECO:0000313" key="1">
    <source>
        <dbReference type="EMBL" id="KIM60859.1"/>
    </source>
</evidence>
<reference evidence="1 2" key="1">
    <citation type="submission" date="2014-04" db="EMBL/GenBank/DDBJ databases">
        <authorList>
            <consortium name="DOE Joint Genome Institute"/>
            <person name="Kuo A."/>
            <person name="Kohler A."/>
            <person name="Nagy L.G."/>
            <person name="Floudas D."/>
            <person name="Copeland A."/>
            <person name="Barry K.W."/>
            <person name="Cichocki N."/>
            <person name="Veneault-Fourrey C."/>
            <person name="LaButti K."/>
            <person name="Lindquist E.A."/>
            <person name="Lipzen A."/>
            <person name="Lundell T."/>
            <person name="Morin E."/>
            <person name="Murat C."/>
            <person name="Sun H."/>
            <person name="Tunlid A."/>
            <person name="Henrissat B."/>
            <person name="Grigoriev I.V."/>
            <person name="Hibbett D.S."/>
            <person name="Martin F."/>
            <person name="Nordberg H.P."/>
            <person name="Cantor M.N."/>
            <person name="Hua S.X."/>
        </authorList>
    </citation>
    <scope>NUCLEOTIDE SEQUENCE [LARGE SCALE GENOMIC DNA]</scope>
    <source>
        <strain evidence="1 2">Foug A</strain>
    </source>
</reference>
<dbReference type="InParanoid" id="A0A0C3DXF8"/>
<dbReference type="HOGENOM" id="CLU_006410_2_0_1"/>
<name>A0A0C3DXF8_9AGAM</name>
<evidence type="ECO:0008006" key="3">
    <source>
        <dbReference type="Google" id="ProtNLM"/>
    </source>
</evidence>
<sequence>MSIGTELASSIVGPMPVQQFLDEFLPMAHIPHYSQPRAHFQKNQTFNKTVMAKDELKMYQPFIDSMSRFALQLHFVNSHSQGDKENGYTFEMRPDISIYHKLIGDKAPPGCDSSLLDMHIEFKRYSWDHPFSSPSSTDRHTAAFTDSTPNKTNTLGQIGAYAAVQLTAQYCTHCFSVYIYRATAHIIRWDREGAIVTELIHYNEDPSLVTFFSQFLQAPPELRGVDTMVSTAINKEADHARCKLGLPNETSMLKTTVPGARDAQPFTIIFAWPKVHSTTPFCRGTCACPAYDLAGDRLVFFKDSWCLDTDNITPKGQIYAELSGHRVPHVPQCLVSGDVDSWPEQKMQMRQHSQSPWACRKGLLITPHTL</sequence>
<organism evidence="1 2">
    <name type="scientific">Scleroderma citrinum Foug A</name>
    <dbReference type="NCBI Taxonomy" id="1036808"/>
    <lineage>
        <taxon>Eukaryota</taxon>
        <taxon>Fungi</taxon>
        <taxon>Dikarya</taxon>
        <taxon>Basidiomycota</taxon>
        <taxon>Agaricomycotina</taxon>
        <taxon>Agaricomycetes</taxon>
        <taxon>Agaricomycetidae</taxon>
        <taxon>Boletales</taxon>
        <taxon>Sclerodermatineae</taxon>
        <taxon>Sclerodermataceae</taxon>
        <taxon>Scleroderma</taxon>
    </lineage>
</organism>
<proteinExistence type="predicted"/>